<reference evidence="3 4" key="1">
    <citation type="submission" date="2018-11" db="EMBL/GenBank/DDBJ databases">
        <authorList>
            <consortium name="Pathogen Informatics"/>
        </authorList>
    </citation>
    <scope>NUCLEOTIDE SEQUENCE [LARGE SCALE GENOMIC DNA]</scope>
</reference>
<keyword evidence="1" id="KW-0722">Serine protease inhibitor</keyword>
<evidence type="ECO:0000313" key="5">
    <source>
        <dbReference type="WBParaSite" id="HPBE_0002081401-mRNA-1"/>
    </source>
</evidence>
<dbReference type="Pfam" id="PF01826">
    <property type="entry name" value="TIL"/>
    <property type="match status" value="1"/>
</dbReference>
<accession>A0A3P8CT10</accession>
<reference evidence="5" key="2">
    <citation type="submission" date="2019-09" db="UniProtKB">
        <authorList>
            <consortium name="WormBaseParasite"/>
        </authorList>
    </citation>
    <scope>IDENTIFICATION</scope>
</reference>
<dbReference type="AlphaFoldDB" id="A0A183GEP3"/>
<dbReference type="InterPro" id="IPR002919">
    <property type="entry name" value="TIL_dom"/>
</dbReference>
<sequence>MHIEQIRAGIVRADCSPHALPFRENTAVFQVVPDPCSGLRCAADEDCVVDQGQAYCQKKITSCPENESRQECGSLCEGLCLATLLGNLTCAVESVCSFPACACNKGFYRDAFGKCVVEHECFPDMRCFASPPPCKETEGCVVERGQVICVPTVTQPCGRNEVYNDCGNFCEPTCENAFGRVRHISFFTLYEPLA</sequence>
<keyword evidence="1" id="KW-0646">Protease inhibitor</keyword>
<dbReference type="Proteomes" id="UP000050761">
    <property type="component" value="Unassembled WGS sequence"/>
</dbReference>
<organism evidence="4 5">
    <name type="scientific">Heligmosomoides polygyrus</name>
    <name type="common">Parasitic roundworm</name>
    <dbReference type="NCBI Taxonomy" id="6339"/>
    <lineage>
        <taxon>Eukaryota</taxon>
        <taxon>Metazoa</taxon>
        <taxon>Ecdysozoa</taxon>
        <taxon>Nematoda</taxon>
        <taxon>Chromadorea</taxon>
        <taxon>Rhabditida</taxon>
        <taxon>Rhabditina</taxon>
        <taxon>Rhabditomorpha</taxon>
        <taxon>Strongyloidea</taxon>
        <taxon>Heligmosomidae</taxon>
        <taxon>Heligmosomoides</taxon>
    </lineage>
</organism>
<dbReference type="SUPFAM" id="SSF57567">
    <property type="entry name" value="Serine protease inhibitors"/>
    <property type="match status" value="2"/>
</dbReference>
<dbReference type="GO" id="GO:0004867">
    <property type="term" value="F:serine-type endopeptidase inhibitor activity"/>
    <property type="evidence" value="ECO:0007669"/>
    <property type="project" value="UniProtKB-KW"/>
</dbReference>
<evidence type="ECO:0000313" key="3">
    <source>
        <dbReference type="EMBL" id="VDP21965.1"/>
    </source>
</evidence>
<accession>A0A183GEP3</accession>
<feature type="domain" description="TIL" evidence="2">
    <location>
        <begin position="63"/>
        <end position="121"/>
    </location>
</feature>
<evidence type="ECO:0000259" key="2">
    <source>
        <dbReference type="Pfam" id="PF01826"/>
    </source>
</evidence>
<proteinExistence type="predicted"/>
<dbReference type="OrthoDB" id="7695409at2759"/>
<protein>
    <submittedName>
        <fullName evidence="5">TIL domain-containing protein</fullName>
    </submittedName>
</protein>
<keyword evidence="4" id="KW-1185">Reference proteome</keyword>
<evidence type="ECO:0000256" key="1">
    <source>
        <dbReference type="ARBA" id="ARBA00022900"/>
    </source>
</evidence>
<dbReference type="Gene3D" id="2.10.25.10">
    <property type="entry name" value="Laminin"/>
    <property type="match status" value="1"/>
</dbReference>
<dbReference type="WBParaSite" id="HPBE_0002081401-mRNA-1">
    <property type="protein sequence ID" value="HPBE_0002081401-mRNA-1"/>
    <property type="gene ID" value="HPBE_0002081401"/>
</dbReference>
<evidence type="ECO:0000313" key="4">
    <source>
        <dbReference type="Proteomes" id="UP000050761"/>
    </source>
</evidence>
<dbReference type="CDD" id="cd19941">
    <property type="entry name" value="TIL"/>
    <property type="match status" value="1"/>
</dbReference>
<dbReference type="InterPro" id="IPR036084">
    <property type="entry name" value="Ser_inhib-like_sf"/>
</dbReference>
<dbReference type="EMBL" id="UZAH01032466">
    <property type="protein sequence ID" value="VDP21965.1"/>
    <property type="molecule type" value="Genomic_DNA"/>
</dbReference>
<name>A0A183GEP3_HELPZ</name>
<gene>
    <name evidence="3" type="ORF">HPBE_LOCUS20813</name>
</gene>